<feature type="compositionally biased region" description="Acidic residues" evidence="1">
    <location>
        <begin position="104"/>
        <end position="120"/>
    </location>
</feature>
<name>A0A2N5UYZ6_9BASI</name>
<protein>
    <submittedName>
        <fullName evidence="2">Uncharacterized protein</fullName>
    </submittedName>
</protein>
<feature type="region of interest" description="Disordered" evidence="1">
    <location>
        <begin position="299"/>
        <end position="338"/>
    </location>
</feature>
<evidence type="ECO:0000313" key="2">
    <source>
        <dbReference type="EMBL" id="PLW42963.1"/>
    </source>
</evidence>
<dbReference type="Proteomes" id="UP000235392">
    <property type="component" value="Unassembled WGS sequence"/>
</dbReference>
<feature type="compositionally biased region" description="Polar residues" evidence="1">
    <location>
        <begin position="304"/>
        <end position="321"/>
    </location>
</feature>
<organism evidence="2 3">
    <name type="scientific">Puccinia coronata f. sp. avenae</name>
    <dbReference type="NCBI Taxonomy" id="200324"/>
    <lineage>
        <taxon>Eukaryota</taxon>
        <taxon>Fungi</taxon>
        <taxon>Dikarya</taxon>
        <taxon>Basidiomycota</taxon>
        <taxon>Pucciniomycotina</taxon>
        <taxon>Pucciniomycetes</taxon>
        <taxon>Pucciniales</taxon>
        <taxon>Pucciniaceae</taxon>
        <taxon>Puccinia</taxon>
    </lineage>
</organism>
<evidence type="ECO:0000313" key="3">
    <source>
        <dbReference type="Proteomes" id="UP000235392"/>
    </source>
</evidence>
<reference evidence="2 3" key="1">
    <citation type="submission" date="2017-11" db="EMBL/GenBank/DDBJ databases">
        <title>De novo assembly and phasing of dikaryotic genomes from two isolates of Puccinia coronata f. sp. avenae, the causal agent of oat crown rust.</title>
        <authorList>
            <person name="Miller M.E."/>
            <person name="Zhang Y."/>
            <person name="Omidvar V."/>
            <person name="Sperschneider J."/>
            <person name="Schwessinger B."/>
            <person name="Raley C."/>
            <person name="Palmer J.M."/>
            <person name="Garnica D."/>
            <person name="Upadhyaya N."/>
            <person name="Rathjen J."/>
            <person name="Taylor J.M."/>
            <person name="Park R.F."/>
            <person name="Dodds P.N."/>
            <person name="Hirsch C.D."/>
            <person name="Kianian S.F."/>
            <person name="Figueroa M."/>
        </authorList>
    </citation>
    <scope>NUCLEOTIDE SEQUENCE [LARGE SCALE GENOMIC DNA]</scope>
    <source>
        <strain evidence="2">12SD80</strain>
    </source>
</reference>
<accession>A0A2N5UYZ6</accession>
<evidence type="ECO:0000256" key="1">
    <source>
        <dbReference type="SAM" id="MobiDB-lite"/>
    </source>
</evidence>
<feature type="region of interest" description="Disordered" evidence="1">
    <location>
        <begin position="93"/>
        <end position="128"/>
    </location>
</feature>
<dbReference type="AlphaFoldDB" id="A0A2N5UYZ6"/>
<gene>
    <name evidence="2" type="ORF">PCASD_04709</name>
</gene>
<comment type="caution">
    <text evidence="2">The sequence shown here is derived from an EMBL/GenBank/DDBJ whole genome shotgun (WGS) entry which is preliminary data.</text>
</comment>
<sequence length="338" mass="37332">MSDEDEEFFLALHQEQEKQQAIKAIESGVSLSMVFAILGRRIAVKEANRWNRFLQTDQARLIFAESGLGVKDKTVMKQLSEAYSLLSEEEKAALETNPNLNDSPAEEDSCSPVNCEDDTDPSINPNLLQGTVSAKDRYEKAQKAMNTWLEQHLGPHSFQFTRCTPGAIESNNAINVVDGDNRFAARLQSFISGQSVGQIAVAQKLGKTHTNLKVLRSQLTHAMAKFTRYKLQLSTEPAFCVEWLKSPTRDRKIVEVCLFLRELRLEKICLIPRGAHEIEPTWDLNNPNVCPTCHQNKPAAGSLSPATHTQGNTASGGTNTFEAEDLGGNPTASTTNTS</sequence>
<dbReference type="EMBL" id="PGCI01000073">
    <property type="protein sequence ID" value="PLW42963.1"/>
    <property type="molecule type" value="Genomic_DNA"/>
</dbReference>
<proteinExistence type="predicted"/>